<dbReference type="InterPro" id="IPR010998">
    <property type="entry name" value="Integrase_recombinase_N"/>
</dbReference>
<dbReference type="SUPFAM" id="SSF56349">
    <property type="entry name" value="DNA breaking-rejoining enzymes"/>
    <property type="match status" value="1"/>
</dbReference>
<dbReference type="InterPro" id="IPR002104">
    <property type="entry name" value="Integrase_catalytic"/>
</dbReference>
<dbReference type="PROSITE" id="PS51900">
    <property type="entry name" value="CB"/>
    <property type="match status" value="1"/>
</dbReference>
<dbReference type="InterPro" id="IPR011010">
    <property type="entry name" value="DNA_brk_join_enz"/>
</dbReference>
<dbReference type="Pfam" id="PF00589">
    <property type="entry name" value="Phage_integrase"/>
    <property type="match status" value="1"/>
</dbReference>
<dbReference type="Pfam" id="PF14659">
    <property type="entry name" value="Phage_int_SAM_3"/>
    <property type="match status" value="1"/>
</dbReference>
<dbReference type="PANTHER" id="PTHR30349:SF64">
    <property type="entry name" value="PROPHAGE INTEGRASE INTD-RELATED"/>
    <property type="match status" value="1"/>
</dbReference>
<organism evidence="8 9">
    <name type="scientific">Streptomyces kurssanovii</name>
    <dbReference type="NCBI Taxonomy" id="67312"/>
    <lineage>
        <taxon>Bacteria</taxon>
        <taxon>Bacillati</taxon>
        <taxon>Actinomycetota</taxon>
        <taxon>Actinomycetes</taxon>
        <taxon>Kitasatosporales</taxon>
        <taxon>Streptomycetaceae</taxon>
        <taxon>Streptomyces</taxon>
    </lineage>
</organism>
<evidence type="ECO:0000259" key="7">
    <source>
        <dbReference type="PROSITE" id="PS51900"/>
    </source>
</evidence>
<dbReference type="PANTHER" id="PTHR30349">
    <property type="entry name" value="PHAGE INTEGRASE-RELATED"/>
    <property type="match status" value="1"/>
</dbReference>
<keyword evidence="2" id="KW-0229">DNA integration</keyword>
<dbReference type="Gene3D" id="1.10.150.130">
    <property type="match status" value="1"/>
</dbReference>
<evidence type="ECO:0000256" key="4">
    <source>
        <dbReference type="ARBA" id="ARBA00023172"/>
    </source>
</evidence>
<dbReference type="InterPro" id="IPR050090">
    <property type="entry name" value="Tyrosine_recombinase_XerCD"/>
</dbReference>
<dbReference type="InterPro" id="IPR044068">
    <property type="entry name" value="CB"/>
</dbReference>
<accession>A0ABV3HXG6</accession>
<dbReference type="EMBL" id="JBFAQK010000030">
    <property type="protein sequence ID" value="MEV4683282.1"/>
    <property type="molecule type" value="Genomic_DNA"/>
</dbReference>
<protein>
    <submittedName>
        <fullName evidence="8">Tyrosine-type recombinase/integrase</fullName>
    </submittedName>
</protein>
<evidence type="ECO:0000259" key="6">
    <source>
        <dbReference type="PROSITE" id="PS51898"/>
    </source>
</evidence>
<dbReference type="InterPro" id="IPR058717">
    <property type="entry name" value="Phage_L5_Integrase_N"/>
</dbReference>
<dbReference type="InterPro" id="IPR013762">
    <property type="entry name" value="Integrase-like_cat_sf"/>
</dbReference>
<evidence type="ECO:0000256" key="2">
    <source>
        <dbReference type="ARBA" id="ARBA00022908"/>
    </source>
</evidence>
<feature type="domain" description="Core-binding (CB)" evidence="7">
    <location>
        <begin position="69"/>
        <end position="149"/>
    </location>
</feature>
<dbReference type="RefSeq" id="WP_364596538.1">
    <property type="nucleotide sequence ID" value="NZ_JBFAQK010000030.1"/>
</dbReference>
<dbReference type="Pfam" id="PF26003">
    <property type="entry name" value="Integrase_N_phage"/>
    <property type="match status" value="1"/>
</dbReference>
<dbReference type="Gene3D" id="1.10.443.10">
    <property type="entry name" value="Intergrase catalytic core"/>
    <property type="match status" value="1"/>
</dbReference>
<dbReference type="Proteomes" id="UP001552521">
    <property type="component" value="Unassembled WGS sequence"/>
</dbReference>
<gene>
    <name evidence="8" type="ORF">AB0K36_21150</name>
</gene>
<dbReference type="CDD" id="cd01189">
    <property type="entry name" value="INT_ICEBs1_C_like"/>
    <property type="match status" value="1"/>
</dbReference>
<evidence type="ECO:0000256" key="5">
    <source>
        <dbReference type="PROSITE-ProRule" id="PRU01248"/>
    </source>
</evidence>
<evidence type="ECO:0000256" key="1">
    <source>
        <dbReference type="ARBA" id="ARBA00008857"/>
    </source>
</evidence>
<evidence type="ECO:0000313" key="8">
    <source>
        <dbReference type="EMBL" id="MEV4683282.1"/>
    </source>
</evidence>
<keyword evidence="3 5" id="KW-0238">DNA-binding</keyword>
<name>A0ABV3HXG6_9ACTN</name>
<evidence type="ECO:0000256" key="3">
    <source>
        <dbReference type="ARBA" id="ARBA00023125"/>
    </source>
</evidence>
<comment type="caution">
    <text evidence="8">The sequence shown here is derived from an EMBL/GenBank/DDBJ whole genome shotgun (WGS) entry which is preliminary data.</text>
</comment>
<keyword evidence="9" id="KW-1185">Reference proteome</keyword>
<keyword evidence="4" id="KW-0233">DNA recombination</keyword>
<reference evidence="8 9" key="1">
    <citation type="submission" date="2024-06" db="EMBL/GenBank/DDBJ databases">
        <title>The Natural Products Discovery Center: Release of the First 8490 Sequenced Strains for Exploring Actinobacteria Biosynthetic Diversity.</title>
        <authorList>
            <person name="Kalkreuter E."/>
            <person name="Kautsar S.A."/>
            <person name="Yang D."/>
            <person name="Bader C.D."/>
            <person name="Teijaro C.N."/>
            <person name="Fluegel L."/>
            <person name="Davis C.M."/>
            <person name="Simpson J.R."/>
            <person name="Lauterbach L."/>
            <person name="Steele A.D."/>
            <person name="Gui C."/>
            <person name="Meng S."/>
            <person name="Li G."/>
            <person name="Viehrig K."/>
            <person name="Ye F."/>
            <person name="Su P."/>
            <person name="Kiefer A.F."/>
            <person name="Nichols A."/>
            <person name="Cepeda A.J."/>
            <person name="Yan W."/>
            <person name="Fan B."/>
            <person name="Jiang Y."/>
            <person name="Adhikari A."/>
            <person name="Zheng C.-J."/>
            <person name="Schuster L."/>
            <person name="Cowan T.M."/>
            <person name="Smanski M.J."/>
            <person name="Chevrette M.G."/>
            <person name="De Carvalho L.P.S."/>
            <person name="Shen B."/>
        </authorList>
    </citation>
    <scope>NUCLEOTIDE SEQUENCE [LARGE SCALE GENOMIC DNA]</scope>
    <source>
        <strain evidence="8 9">NPDC049344</strain>
    </source>
</reference>
<sequence>MANTKGKRRRFGAVRKLPSGRFQARYQGPDGLLRSAPETFPSQTDADRWLVRKEAEIIDGRWKNPDDKVLFGVYADAWFKERDYAATTRERNGSALRLHILPTFADVVLSEITTPQIRRWRAGLLESGVGEPTVAKAYQILRAIMNTAVDDEVIQRNPCRIKGAGAAKTAERPFLEVSEVFQLADAVPSRFRVFILLAAFTGLRFGELAALQRHDVDLERRTVAVRRALAETRTDGILLKTPKSAAGVRTVAFPASLTADLAAHLNAYAEPGRTGLVFTGARGGQLRRNNFRRLWLRALETTGLGDVHFHDLRHTGNTLAATGGATTRELMQRMGHSSVRAALIYQHLVNGRDHAIAAHVDEQIRKVRPTDSDEDSGT</sequence>
<proteinExistence type="inferred from homology"/>
<dbReference type="InterPro" id="IPR004107">
    <property type="entry name" value="Integrase_SAM-like_N"/>
</dbReference>
<comment type="similarity">
    <text evidence="1">Belongs to the 'phage' integrase family.</text>
</comment>
<evidence type="ECO:0000313" key="9">
    <source>
        <dbReference type="Proteomes" id="UP001552521"/>
    </source>
</evidence>
<dbReference type="PROSITE" id="PS51898">
    <property type="entry name" value="TYR_RECOMBINASE"/>
    <property type="match status" value="1"/>
</dbReference>
<feature type="domain" description="Tyr recombinase" evidence="6">
    <location>
        <begin position="170"/>
        <end position="358"/>
    </location>
</feature>